<reference evidence="5" key="1">
    <citation type="submission" date="2022-10" db="EMBL/GenBank/DDBJ databases">
        <authorList>
            <person name="Chen Y."/>
            <person name="Dougan E. K."/>
            <person name="Chan C."/>
            <person name="Rhodes N."/>
            <person name="Thang M."/>
        </authorList>
    </citation>
    <scope>NUCLEOTIDE SEQUENCE</scope>
</reference>
<dbReference type="AlphaFoldDB" id="A0A9P1GIG7"/>
<dbReference type="InterPro" id="IPR008979">
    <property type="entry name" value="Galactose-bd-like_sf"/>
</dbReference>
<evidence type="ECO:0000313" key="7">
    <source>
        <dbReference type="EMBL" id="CAL4798786.1"/>
    </source>
</evidence>
<dbReference type="InterPro" id="IPR015422">
    <property type="entry name" value="PyrdxlP-dep_Trfase_small"/>
</dbReference>
<evidence type="ECO:0000256" key="1">
    <source>
        <dbReference type="ARBA" id="ARBA00007441"/>
    </source>
</evidence>
<dbReference type="InterPro" id="IPR004839">
    <property type="entry name" value="Aminotransferase_I/II_large"/>
</dbReference>
<dbReference type="InterPro" id="IPR015421">
    <property type="entry name" value="PyrdxlP-dep_Trfase_major"/>
</dbReference>
<comment type="caution">
    <text evidence="5">The sequence shown here is derived from an EMBL/GenBank/DDBJ whole genome shotgun (WGS) entry which is preliminary data.</text>
</comment>
<feature type="region of interest" description="Disordered" evidence="3">
    <location>
        <begin position="24"/>
        <end position="197"/>
    </location>
</feature>
<dbReference type="OrthoDB" id="7042322at2759"/>
<dbReference type="InterPro" id="IPR004838">
    <property type="entry name" value="NHTrfase_class1_PyrdxlP-BS"/>
</dbReference>
<dbReference type="GO" id="GO:0030170">
    <property type="term" value="F:pyridoxal phosphate binding"/>
    <property type="evidence" value="ECO:0007669"/>
    <property type="project" value="InterPro"/>
</dbReference>
<organism evidence="5">
    <name type="scientific">Cladocopium goreaui</name>
    <dbReference type="NCBI Taxonomy" id="2562237"/>
    <lineage>
        <taxon>Eukaryota</taxon>
        <taxon>Sar</taxon>
        <taxon>Alveolata</taxon>
        <taxon>Dinophyceae</taxon>
        <taxon>Suessiales</taxon>
        <taxon>Symbiodiniaceae</taxon>
        <taxon>Cladocopium</taxon>
    </lineage>
</organism>
<name>A0A9P1GIG7_9DINO</name>
<dbReference type="InterPro" id="IPR015424">
    <property type="entry name" value="PyrdxlP-dep_Trfase"/>
</dbReference>
<evidence type="ECO:0000256" key="2">
    <source>
        <dbReference type="ARBA" id="ARBA00022898"/>
    </source>
</evidence>
<proteinExistence type="inferred from homology"/>
<evidence type="ECO:0000259" key="4">
    <source>
        <dbReference type="PROSITE" id="PS50022"/>
    </source>
</evidence>
<dbReference type="PROSITE" id="PS00105">
    <property type="entry name" value="AA_TRANSFER_CLASS_1"/>
    <property type="match status" value="1"/>
</dbReference>
<evidence type="ECO:0000313" key="8">
    <source>
        <dbReference type="Proteomes" id="UP001152797"/>
    </source>
</evidence>
<comment type="similarity">
    <text evidence="1">Belongs to the class-I pyridoxal-phosphate-dependent aminotransferase family.</text>
</comment>
<dbReference type="Gene3D" id="2.60.120.260">
    <property type="entry name" value="Galactose-binding domain-like"/>
    <property type="match status" value="1"/>
</dbReference>
<dbReference type="EMBL" id="CAMXCT010005113">
    <property type="protein sequence ID" value="CAI4011474.1"/>
    <property type="molecule type" value="Genomic_DNA"/>
</dbReference>
<dbReference type="Gene3D" id="3.90.1150.10">
    <property type="entry name" value="Aspartate Aminotransferase, domain 1"/>
    <property type="match status" value="1"/>
</dbReference>
<feature type="compositionally biased region" description="Polar residues" evidence="3">
    <location>
        <begin position="149"/>
        <end position="162"/>
    </location>
</feature>
<keyword evidence="2" id="KW-0663">Pyridoxal phosphate</keyword>
<dbReference type="EMBL" id="CAMXCT020005113">
    <property type="protein sequence ID" value="CAL1164849.1"/>
    <property type="molecule type" value="Genomic_DNA"/>
</dbReference>
<dbReference type="Pfam" id="PF00155">
    <property type="entry name" value="Aminotran_1_2"/>
    <property type="match status" value="1"/>
</dbReference>
<feature type="domain" description="F5/8 type C" evidence="4">
    <location>
        <begin position="321"/>
        <end position="386"/>
    </location>
</feature>
<dbReference type="SUPFAM" id="SSF53383">
    <property type="entry name" value="PLP-dependent transferases"/>
    <property type="match status" value="1"/>
</dbReference>
<dbReference type="PROSITE" id="PS50022">
    <property type="entry name" value="FA58C_3"/>
    <property type="match status" value="1"/>
</dbReference>
<gene>
    <name evidence="5" type="ORF">C1SCF055_LOCUS36632</name>
</gene>
<dbReference type="SUPFAM" id="SSF49785">
    <property type="entry name" value="Galactose-binding domain-like"/>
    <property type="match status" value="1"/>
</dbReference>
<dbReference type="Gene3D" id="3.40.640.10">
    <property type="entry name" value="Type I PLP-dependent aspartate aminotransferase-like (Major domain)"/>
    <property type="match status" value="1"/>
</dbReference>
<dbReference type="EMBL" id="CAMXCT030005113">
    <property type="protein sequence ID" value="CAL4798786.1"/>
    <property type="molecule type" value="Genomic_DNA"/>
</dbReference>
<dbReference type="GO" id="GO:0003824">
    <property type="term" value="F:catalytic activity"/>
    <property type="evidence" value="ECO:0007669"/>
    <property type="project" value="InterPro"/>
</dbReference>
<accession>A0A9P1GIG7</accession>
<evidence type="ECO:0000313" key="6">
    <source>
        <dbReference type="EMBL" id="CAL1164849.1"/>
    </source>
</evidence>
<sequence>MYDSLAPGSALGVAERIRATLSVRIAERQPAQTHTSPTSPANQRPFHSPDATSSTPKQAEVQVESDAEPKPDTASVLKKPASRRARGRGRGRGRSRGSDAGGAKPKAGEDAQEEENDDDKEQGENEDEGETEPQEVPAMKRPASKADLKTSSLKRPASSLQRKNSKVAKTAETPGSPEEEIPAPKASSRAPATIVSERKTKNGWKVVLKNKNTSGKPFSLYISPDGSKYYTKTKDGVKDYSNLTKEQKLDFLSRLISETSALPKMGTVPGAVAGLESDDEVVQPLQLTAQDILAGRNCAETNQLLQLLACRALGLGEAAQWIGRWRLQYQVSGGDWQFYDGDFEGNSFEDKVHIIQLPKPLRADKLRIYPEEWHTRPALRLEVFVGSSAGSATGRHDAHTLRSSRYQLSCSDCQSWSTKEVLNRASEAQRKHWDDSSLGYTETLGHPLLLQAIWDRYLPVVQREETRRGGGELPREVGKQNAVKITTCVPVEGIYIAMTQLLQQGDVVIAMEPAYQALTEIARSRTCEIVSWKPHYDVENFWNFRLEDLQFLLKQCLERGQHLKMLIINSPHNPTGVSFTQAELDQIFELLEEFEEMPILFSDEMYTAILGEGAAPSNAGRRNSIVLSGLSKPWGMPGLRMGWLIMENGEHFEKVVTLRDYTTMCLPHHSEILSIIALQEAEAFLKRNRQICDENYRLLQEFLLRMSDWFYPLVQENQAVQAKSPFAFRASTVFPRLKHPLGGLGSGALESLESPSALAEHLASEYSICMIVSEKFEFDCPAVRFGIGMSSFPKSLQMLEEALKDIRSKAEMSG</sequence>
<dbReference type="PANTHER" id="PTHR43510:SF1">
    <property type="entry name" value="AMINOTRANSFERASE FUNCTION, HYPOTHETICAL (EUROFUNG)"/>
    <property type="match status" value="1"/>
</dbReference>
<keyword evidence="8" id="KW-1185">Reference proteome</keyword>
<protein>
    <submittedName>
        <fullName evidence="7">Capreomycidine synthase (Viomycin biosynthesi s protein C)</fullName>
    </submittedName>
</protein>
<reference evidence="6" key="2">
    <citation type="submission" date="2024-04" db="EMBL/GenBank/DDBJ databases">
        <authorList>
            <person name="Chen Y."/>
            <person name="Shah S."/>
            <person name="Dougan E. K."/>
            <person name="Thang M."/>
            <person name="Chan C."/>
        </authorList>
    </citation>
    <scope>NUCLEOTIDE SEQUENCE [LARGE SCALE GENOMIC DNA]</scope>
</reference>
<feature type="compositionally biased region" description="Polar residues" evidence="3">
    <location>
        <begin position="30"/>
        <end position="42"/>
    </location>
</feature>
<feature type="compositionally biased region" description="Basic residues" evidence="3">
    <location>
        <begin position="80"/>
        <end position="95"/>
    </location>
</feature>
<dbReference type="InterPro" id="IPR000421">
    <property type="entry name" value="FA58C"/>
</dbReference>
<dbReference type="PANTHER" id="PTHR43510">
    <property type="entry name" value="AMINOTRANSFERASE FUNCTION, HYPOTHETICAL (EUROFUNG)"/>
    <property type="match status" value="1"/>
</dbReference>
<dbReference type="Proteomes" id="UP001152797">
    <property type="component" value="Unassembled WGS sequence"/>
</dbReference>
<dbReference type="CDD" id="cd00609">
    <property type="entry name" value="AAT_like"/>
    <property type="match status" value="1"/>
</dbReference>
<evidence type="ECO:0000313" key="5">
    <source>
        <dbReference type="EMBL" id="CAI4011474.1"/>
    </source>
</evidence>
<feature type="compositionally biased region" description="Acidic residues" evidence="3">
    <location>
        <begin position="110"/>
        <end position="133"/>
    </location>
</feature>
<evidence type="ECO:0000256" key="3">
    <source>
        <dbReference type="SAM" id="MobiDB-lite"/>
    </source>
</evidence>